<keyword evidence="2 5" id="KW-0812">Transmembrane</keyword>
<reference evidence="6 7" key="1">
    <citation type="submission" date="2020-07" db="EMBL/GenBank/DDBJ databases">
        <title>Halieaceae bacterium, F7430, whole genome shotgun sequencing project.</title>
        <authorList>
            <person name="Jiang S."/>
            <person name="Liu Z.W."/>
            <person name="Du Z.J."/>
        </authorList>
    </citation>
    <scope>NUCLEOTIDE SEQUENCE [LARGE SCALE GENOMIC DNA]</scope>
    <source>
        <strain evidence="6 7">F7430</strain>
    </source>
</reference>
<organism evidence="6 7">
    <name type="scientific">Sediminihaliea albiluteola</name>
    <dbReference type="NCBI Taxonomy" id="2758564"/>
    <lineage>
        <taxon>Bacteria</taxon>
        <taxon>Pseudomonadati</taxon>
        <taxon>Pseudomonadota</taxon>
        <taxon>Gammaproteobacteria</taxon>
        <taxon>Cellvibrionales</taxon>
        <taxon>Halieaceae</taxon>
        <taxon>Sediminihaliea</taxon>
    </lineage>
</organism>
<name>A0A7W2TTV4_9GAMM</name>
<dbReference type="EMBL" id="JACFXU010000013">
    <property type="protein sequence ID" value="MBA6411827.1"/>
    <property type="molecule type" value="Genomic_DNA"/>
</dbReference>
<feature type="transmembrane region" description="Helical" evidence="5">
    <location>
        <begin position="196"/>
        <end position="214"/>
    </location>
</feature>
<proteinExistence type="predicted"/>
<comment type="caution">
    <text evidence="6">The sequence shown here is derived from an EMBL/GenBank/DDBJ whole genome shotgun (WGS) entry which is preliminary data.</text>
</comment>
<feature type="transmembrane region" description="Helical" evidence="5">
    <location>
        <begin position="165"/>
        <end position="184"/>
    </location>
</feature>
<evidence type="ECO:0000256" key="4">
    <source>
        <dbReference type="ARBA" id="ARBA00023136"/>
    </source>
</evidence>
<dbReference type="Pfam" id="PF01758">
    <property type="entry name" value="SBF"/>
    <property type="match status" value="1"/>
</dbReference>
<dbReference type="InterPro" id="IPR004710">
    <property type="entry name" value="Bilac:Na_transpt"/>
</dbReference>
<feature type="transmembrane region" description="Helical" evidence="5">
    <location>
        <begin position="226"/>
        <end position="247"/>
    </location>
</feature>
<dbReference type="InterPro" id="IPR038770">
    <property type="entry name" value="Na+/solute_symporter_sf"/>
</dbReference>
<keyword evidence="7" id="KW-1185">Reference proteome</keyword>
<feature type="transmembrane region" description="Helical" evidence="5">
    <location>
        <begin position="64"/>
        <end position="82"/>
    </location>
</feature>
<feature type="transmembrane region" description="Helical" evidence="5">
    <location>
        <begin position="253"/>
        <end position="275"/>
    </location>
</feature>
<evidence type="ECO:0000313" key="6">
    <source>
        <dbReference type="EMBL" id="MBA6411827.1"/>
    </source>
</evidence>
<sequence length="290" mass="31605">MSNILPLMMGLMMFTMGLGLTREDFSRILAMPKAILAGTGCQLLLLPMIGLLVAKLFGLSDTLSIGLMILCVCPGGILSNYISFTARGDMALSITLTLISSIVCIFSIPLLINAYQAYLDMEQATIRLPILDTMRTIAVLTLLPISAGMFTRYRWPAFAESSVRWLSMACSAMLSAYILFLWYQQREGIIAAFEQVGGPVMAVAAMASIVAWLVSTGISLEIRQRITLIIETSIQNSALAFTVAVFIMEEPAYAIPTTFYTVAMFLPALLIIAVTRKLSAETLARSRLAS</sequence>
<feature type="transmembrane region" description="Helical" evidence="5">
    <location>
        <begin position="94"/>
        <end position="115"/>
    </location>
</feature>
<dbReference type="PANTHER" id="PTHR10361">
    <property type="entry name" value="SODIUM-BILE ACID COTRANSPORTER"/>
    <property type="match status" value="1"/>
</dbReference>
<comment type="subcellular location">
    <subcellularLocation>
        <location evidence="1">Membrane</location>
        <topology evidence="1">Multi-pass membrane protein</topology>
    </subcellularLocation>
</comment>
<evidence type="ECO:0000256" key="1">
    <source>
        <dbReference type="ARBA" id="ARBA00004141"/>
    </source>
</evidence>
<dbReference type="Gene3D" id="1.20.1530.20">
    <property type="match status" value="1"/>
</dbReference>
<dbReference type="GO" id="GO:0016020">
    <property type="term" value="C:membrane"/>
    <property type="evidence" value="ECO:0007669"/>
    <property type="project" value="UniProtKB-SubCell"/>
</dbReference>
<dbReference type="InterPro" id="IPR002657">
    <property type="entry name" value="BilAc:Na_symport/Acr3"/>
</dbReference>
<evidence type="ECO:0000256" key="5">
    <source>
        <dbReference type="SAM" id="Phobius"/>
    </source>
</evidence>
<evidence type="ECO:0000256" key="2">
    <source>
        <dbReference type="ARBA" id="ARBA00022692"/>
    </source>
</evidence>
<gene>
    <name evidence="6" type="ORF">H2508_01725</name>
</gene>
<dbReference type="PANTHER" id="PTHR10361:SF24">
    <property type="entry name" value="P3 PROTEIN"/>
    <property type="match status" value="1"/>
</dbReference>
<keyword evidence="3 5" id="KW-1133">Transmembrane helix</keyword>
<evidence type="ECO:0000313" key="7">
    <source>
        <dbReference type="Proteomes" id="UP000539350"/>
    </source>
</evidence>
<dbReference type="RefSeq" id="WP_182168682.1">
    <property type="nucleotide sequence ID" value="NZ_JACFXU010000013.1"/>
</dbReference>
<evidence type="ECO:0000256" key="3">
    <source>
        <dbReference type="ARBA" id="ARBA00022989"/>
    </source>
</evidence>
<protein>
    <submittedName>
        <fullName evidence="6">Bile acid:sodium symporter family protein</fullName>
    </submittedName>
</protein>
<dbReference type="Proteomes" id="UP000539350">
    <property type="component" value="Unassembled WGS sequence"/>
</dbReference>
<keyword evidence="4 5" id="KW-0472">Membrane</keyword>
<feature type="transmembrane region" description="Helical" evidence="5">
    <location>
        <begin position="135"/>
        <end position="153"/>
    </location>
</feature>
<accession>A0A7W2TTV4</accession>
<dbReference type="AlphaFoldDB" id="A0A7W2TTV4"/>